<organism evidence="1">
    <name type="scientific">Uncultured archaeon GZfos26G2</name>
    <dbReference type="NCBI Taxonomy" id="3386331"/>
    <lineage>
        <taxon>Archaea</taxon>
        <taxon>Methanobacteriati</taxon>
        <taxon>Methanobacteriota</taxon>
        <taxon>Stenosarchaea group</taxon>
        <taxon>Methanomicrobia</taxon>
        <taxon>Candidatus Methanophagales</taxon>
        <taxon>Candidatus Methanophagaceae</taxon>
        <taxon>Candidatus Methanophaga</taxon>
    </lineage>
</organism>
<accession>Q64C13</accession>
<proteinExistence type="predicted"/>
<dbReference type="AlphaFoldDB" id="Q64C13"/>
<protein>
    <submittedName>
        <fullName evidence="1">Uncharacterized protein</fullName>
    </submittedName>
</protein>
<evidence type="ECO:0000313" key="1">
    <source>
        <dbReference type="EMBL" id="AAU83064.1"/>
    </source>
</evidence>
<dbReference type="EMBL" id="AY714840">
    <property type="protein sequence ID" value="AAU83064.1"/>
    <property type="molecule type" value="Genomic_DNA"/>
</dbReference>
<sequence>MYRSLVSLVKVAVPQLLVSQHAQCFHTLFLDRRFFLAWAICICSKSVDFFINV</sequence>
<reference evidence="1" key="1">
    <citation type="journal article" date="2004" name="Science">
        <title>Reverse methanogenesis: testing the hypothesis with environmental genomics.</title>
        <authorList>
            <person name="Hallam S.J."/>
            <person name="Putnam N."/>
            <person name="Preston C.M."/>
            <person name="Detter J.C."/>
            <person name="Rokhsar D."/>
            <person name="Richardson P.M."/>
            <person name="DeLong E.F."/>
        </authorList>
    </citation>
    <scope>NUCLEOTIDE SEQUENCE</scope>
</reference>
<name>Q64C13_UNCAG</name>
<gene>
    <name evidence="1" type="ORF">GZ26D6_40</name>
</gene>
<reference evidence="1" key="2">
    <citation type="submission" date="2004-08" db="EMBL/GenBank/DDBJ databases">
        <authorList>
            <person name="Putnam N."/>
            <person name="Detter J.C."/>
            <person name="Richardson P.M."/>
            <person name="Rokhsar D."/>
        </authorList>
    </citation>
    <scope>NUCLEOTIDE SEQUENCE</scope>
</reference>